<accession>A0A0K9PWA3</accession>
<evidence type="ECO:0000313" key="1">
    <source>
        <dbReference type="EMBL" id="KMZ73266.1"/>
    </source>
</evidence>
<name>A0A0K9PWA3_ZOSMR</name>
<comment type="caution">
    <text evidence="1">The sequence shown here is derived from an EMBL/GenBank/DDBJ whole genome shotgun (WGS) entry which is preliminary data.</text>
</comment>
<proteinExistence type="predicted"/>
<organism evidence="1 2">
    <name type="scientific">Zostera marina</name>
    <name type="common">Eelgrass</name>
    <dbReference type="NCBI Taxonomy" id="29655"/>
    <lineage>
        <taxon>Eukaryota</taxon>
        <taxon>Viridiplantae</taxon>
        <taxon>Streptophyta</taxon>
        <taxon>Embryophyta</taxon>
        <taxon>Tracheophyta</taxon>
        <taxon>Spermatophyta</taxon>
        <taxon>Magnoliopsida</taxon>
        <taxon>Liliopsida</taxon>
        <taxon>Zosteraceae</taxon>
        <taxon>Zostera</taxon>
    </lineage>
</organism>
<reference evidence="2" key="1">
    <citation type="journal article" date="2016" name="Nature">
        <title>The genome of the seagrass Zostera marina reveals angiosperm adaptation to the sea.</title>
        <authorList>
            <person name="Olsen J.L."/>
            <person name="Rouze P."/>
            <person name="Verhelst B."/>
            <person name="Lin Y.-C."/>
            <person name="Bayer T."/>
            <person name="Collen J."/>
            <person name="Dattolo E."/>
            <person name="De Paoli E."/>
            <person name="Dittami S."/>
            <person name="Maumus F."/>
            <person name="Michel G."/>
            <person name="Kersting A."/>
            <person name="Lauritano C."/>
            <person name="Lohaus R."/>
            <person name="Toepel M."/>
            <person name="Tonon T."/>
            <person name="Vanneste K."/>
            <person name="Amirebrahimi M."/>
            <person name="Brakel J."/>
            <person name="Bostroem C."/>
            <person name="Chovatia M."/>
            <person name="Grimwood J."/>
            <person name="Jenkins J.W."/>
            <person name="Jueterbock A."/>
            <person name="Mraz A."/>
            <person name="Stam W.T."/>
            <person name="Tice H."/>
            <person name="Bornberg-Bauer E."/>
            <person name="Green P.J."/>
            <person name="Pearson G.A."/>
            <person name="Procaccini G."/>
            <person name="Duarte C.M."/>
            <person name="Schmutz J."/>
            <person name="Reusch T.B.H."/>
            <person name="Van de Peer Y."/>
        </authorList>
    </citation>
    <scope>NUCLEOTIDE SEQUENCE [LARGE SCALE GENOMIC DNA]</scope>
    <source>
        <strain evidence="2">cv. Finnish</strain>
    </source>
</reference>
<evidence type="ECO:0000313" key="2">
    <source>
        <dbReference type="Proteomes" id="UP000036987"/>
    </source>
</evidence>
<sequence length="64" mass="7588">MQMQRVKYCERVDIACWLLREKHKRSMLNVKVRSHGSDSEEEEERVVKSAGKVHCTQSYAYQKS</sequence>
<keyword evidence="2" id="KW-1185">Reference proteome</keyword>
<dbReference type="EMBL" id="LFYR01000585">
    <property type="protein sequence ID" value="KMZ73266.1"/>
    <property type="molecule type" value="Genomic_DNA"/>
</dbReference>
<dbReference type="Proteomes" id="UP000036987">
    <property type="component" value="Unassembled WGS sequence"/>
</dbReference>
<protein>
    <submittedName>
        <fullName evidence="1">Uncharacterized protein</fullName>
    </submittedName>
</protein>
<gene>
    <name evidence="1" type="ORF">ZOSMA_14G00270</name>
</gene>
<dbReference type="AlphaFoldDB" id="A0A0K9PWA3"/>